<gene>
    <name evidence="1" type="ORF">ER308_04455</name>
</gene>
<evidence type="ECO:0008006" key="3">
    <source>
        <dbReference type="Google" id="ProtNLM"/>
    </source>
</evidence>
<organism evidence="1 2">
    <name type="scientific">Egibacter rhizosphaerae</name>
    <dbReference type="NCBI Taxonomy" id="1670831"/>
    <lineage>
        <taxon>Bacteria</taxon>
        <taxon>Bacillati</taxon>
        <taxon>Actinomycetota</taxon>
        <taxon>Nitriliruptoria</taxon>
        <taxon>Egibacterales</taxon>
        <taxon>Egibacteraceae</taxon>
        <taxon>Egibacter</taxon>
    </lineage>
</organism>
<evidence type="ECO:0000313" key="1">
    <source>
        <dbReference type="EMBL" id="QBI18868.1"/>
    </source>
</evidence>
<name>A0A411YCF1_9ACTN</name>
<dbReference type="RefSeq" id="WP_131153865.1">
    <property type="nucleotide sequence ID" value="NZ_CP036402.1"/>
</dbReference>
<sequence>MAHFVDPQSERATKYAAGISCHRMIAEHGPTSPLGLLQCGPRRVGQRASGLWSSTSEGFQLAPSAREIPVPDRFGVTLARCQQSDVNRSRACGQLPAELHRDVRELGMDFEEFARGRPDPSPPSPEVRARARATLAAAVERESAAGSRERVSLGGRFVPGWRLAPALAIAAAVAAVVVVGVGPVTFSGDPGSPGDPGNPLGPSSAQAVEAVERDGYTEVRFLEPTADPERIRSELQDLGIDLDVTFVSSDPFSVGRLLMNTTNEIEPIGERGSELEESPIGIRVPEGWSGSGELAIGRPAEDGEAFQTSIPLNADRPGGPLHCNNLRGLSVDAAADQVRDLGLQVQWRTVTDDVSAAEEPPADYVVNHVLWHAPEVIILFAGAQFNGGLSDQATALVTEGCDGTER</sequence>
<protein>
    <recommendedName>
        <fullName evidence="3">PASTA domain-containing protein</fullName>
    </recommendedName>
</protein>
<reference evidence="1 2" key="1">
    <citation type="submission" date="2019-01" db="EMBL/GenBank/DDBJ databases">
        <title>Egibacter rhizosphaerae EGI 80759T.</title>
        <authorList>
            <person name="Chen D.-D."/>
            <person name="Tian Y."/>
            <person name="Jiao J.-Y."/>
            <person name="Zhang X.-T."/>
            <person name="Zhang Y.-G."/>
            <person name="Zhang Y."/>
            <person name="Xiao M."/>
            <person name="Shu W.-S."/>
            <person name="Li W.-J."/>
        </authorList>
    </citation>
    <scope>NUCLEOTIDE SEQUENCE [LARGE SCALE GENOMIC DNA]</scope>
    <source>
        <strain evidence="1 2">EGI 80759</strain>
    </source>
</reference>
<accession>A0A411YCF1</accession>
<evidence type="ECO:0000313" key="2">
    <source>
        <dbReference type="Proteomes" id="UP000291469"/>
    </source>
</evidence>
<dbReference type="OrthoDB" id="3826074at2"/>
<dbReference type="AlphaFoldDB" id="A0A411YCF1"/>
<dbReference type="Proteomes" id="UP000291469">
    <property type="component" value="Chromosome"/>
</dbReference>
<proteinExistence type="predicted"/>
<dbReference type="EMBL" id="CP036402">
    <property type="protein sequence ID" value="QBI18868.1"/>
    <property type="molecule type" value="Genomic_DNA"/>
</dbReference>
<keyword evidence="2" id="KW-1185">Reference proteome</keyword>
<dbReference type="KEGG" id="erz:ER308_04455"/>